<organism evidence="23 24">
    <name type="scientific">Callorhinchus milii</name>
    <name type="common">Ghost shark</name>
    <dbReference type="NCBI Taxonomy" id="7868"/>
    <lineage>
        <taxon>Eukaryota</taxon>
        <taxon>Metazoa</taxon>
        <taxon>Chordata</taxon>
        <taxon>Craniata</taxon>
        <taxon>Vertebrata</taxon>
        <taxon>Chondrichthyes</taxon>
        <taxon>Holocephali</taxon>
        <taxon>Chimaeriformes</taxon>
        <taxon>Callorhinchidae</taxon>
        <taxon>Callorhinchus</taxon>
    </lineage>
</organism>
<dbReference type="GO" id="GO:0005737">
    <property type="term" value="C:cytoplasm"/>
    <property type="evidence" value="ECO:0007669"/>
    <property type="project" value="UniProtKB-SubCell"/>
</dbReference>
<evidence type="ECO:0000256" key="3">
    <source>
        <dbReference type="ARBA" id="ARBA00004496"/>
    </source>
</evidence>
<evidence type="ECO:0000259" key="22">
    <source>
        <dbReference type="PROSITE" id="PS50157"/>
    </source>
</evidence>
<keyword evidence="11 19" id="KW-0863">Zinc-finger</keyword>
<keyword evidence="24" id="KW-1185">Reference proteome</keyword>
<dbReference type="OMA" id="HHTGYNE"/>
<reference evidence="24" key="2">
    <citation type="journal article" date="2007" name="PLoS Biol.">
        <title>Survey sequencing and comparative analysis of the elephant shark (Callorhinchus milii) genome.</title>
        <authorList>
            <person name="Venkatesh B."/>
            <person name="Kirkness E.F."/>
            <person name="Loh Y.H."/>
            <person name="Halpern A.L."/>
            <person name="Lee A.P."/>
            <person name="Johnson J."/>
            <person name="Dandona N."/>
            <person name="Viswanathan L.D."/>
            <person name="Tay A."/>
            <person name="Venter J.C."/>
            <person name="Strausberg R.L."/>
            <person name="Brenner S."/>
        </authorList>
    </citation>
    <scope>NUCLEOTIDE SEQUENCE [LARGE SCALE GENOMIC DNA]</scope>
</reference>
<evidence type="ECO:0000256" key="5">
    <source>
        <dbReference type="ARBA" id="ARBA00011274"/>
    </source>
</evidence>
<evidence type="ECO:0000256" key="20">
    <source>
        <dbReference type="SAM" id="Coils"/>
    </source>
</evidence>
<evidence type="ECO:0000313" key="23">
    <source>
        <dbReference type="Ensembl" id="ENSCMIP00000016376.1"/>
    </source>
</evidence>
<feature type="compositionally biased region" description="Basic and acidic residues" evidence="21">
    <location>
        <begin position="89"/>
        <end position="106"/>
    </location>
</feature>
<evidence type="ECO:0000256" key="18">
    <source>
        <dbReference type="ARBA" id="ARBA00045669"/>
    </source>
</evidence>
<dbReference type="Gene3D" id="3.90.70.130">
    <property type="match status" value="1"/>
</dbReference>
<comment type="catalytic activity">
    <reaction evidence="1">
        <text>Thiol-dependent hydrolysis of ester, thioester, amide, peptide and isopeptide bonds formed by the C-terminal Gly of ubiquitin (a 76-residue protein attached to proteins as an intracellular targeting signal).</text>
        <dbReference type="EC" id="3.4.19.12"/>
    </reaction>
</comment>
<dbReference type="PROSITE" id="PS00028">
    <property type="entry name" value="ZINC_FINGER_C2H2_1"/>
    <property type="match status" value="1"/>
</dbReference>
<evidence type="ECO:0000256" key="2">
    <source>
        <dbReference type="ARBA" id="ARBA00004123"/>
    </source>
</evidence>
<reference evidence="23" key="4">
    <citation type="submission" date="2025-08" db="UniProtKB">
        <authorList>
            <consortium name="Ensembl"/>
        </authorList>
    </citation>
    <scope>IDENTIFICATION</scope>
</reference>
<accession>A0A4W3HK13</accession>
<evidence type="ECO:0000256" key="19">
    <source>
        <dbReference type="PROSITE-ProRule" id="PRU00042"/>
    </source>
</evidence>
<evidence type="ECO:0000256" key="1">
    <source>
        <dbReference type="ARBA" id="ARBA00000707"/>
    </source>
</evidence>
<dbReference type="FunFam" id="3.90.70.130:FF:000002">
    <property type="entry name" value="Zinc finger containing ubiquitin peptidase 1"/>
    <property type="match status" value="1"/>
</dbReference>
<gene>
    <name evidence="23" type="primary">zufsp</name>
</gene>
<dbReference type="PANTHER" id="PTHR48153">
    <property type="entry name" value="UFM1-SPECIFIC PROTEASE 2"/>
    <property type="match status" value="1"/>
</dbReference>
<dbReference type="Pfam" id="PF07910">
    <property type="entry name" value="Peptidase_C78"/>
    <property type="match status" value="1"/>
</dbReference>
<dbReference type="Proteomes" id="UP000314986">
    <property type="component" value="Unassembled WGS sequence"/>
</dbReference>
<keyword evidence="14" id="KW-0007">Acetylation</keyword>
<evidence type="ECO:0000256" key="6">
    <source>
        <dbReference type="ARBA" id="ARBA00012759"/>
    </source>
</evidence>
<dbReference type="PROSITE" id="PS50157">
    <property type="entry name" value="ZINC_FINGER_C2H2_2"/>
    <property type="match status" value="1"/>
</dbReference>
<evidence type="ECO:0000256" key="21">
    <source>
        <dbReference type="SAM" id="MobiDB-lite"/>
    </source>
</evidence>
<name>A0A4W3HK13_CALMI</name>
<keyword evidence="15" id="KW-0539">Nucleus</keyword>
<reference evidence="24" key="1">
    <citation type="journal article" date="2006" name="Science">
        <title>Ancient noncoding elements conserved in the human genome.</title>
        <authorList>
            <person name="Venkatesh B."/>
            <person name="Kirkness E.F."/>
            <person name="Loh Y.H."/>
            <person name="Halpern A.L."/>
            <person name="Lee A.P."/>
            <person name="Johnson J."/>
            <person name="Dandona N."/>
            <person name="Viswanathan L.D."/>
            <person name="Tay A."/>
            <person name="Venter J.C."/>
            <person name="Strausberg R.L."/>
            <person name="Brenner S."/>
        </authorList>
    </citation>
    <scope>NUCLEOTIDE SEQUENCE [LARGE SCALE GENOMIC DNA]</scope>
</reference>
<evidence type="ECO:0000256" key="11">
    <source>
        <dbReference type="ARBA" id="ARBA00022771"/>
    </source>
</evidence>
<evidence type="ECO:0000256" key="14">
    <source>
        <dbReference type="ARBA" id="ARBA00022990"/>
    </source>
</evidence>
<comment type="function">
    <text evidence="18">Deubiquitinase with endodeubiquitinase activity that specifically interacts with and cleaves 'Lys-63'-linked long polyubiquitin chains. Shows only weak activity against 'Lys-11' and 'Lys-48'-linked chains. Plays an important role in genome stability pathways, functioning to prevent spontaneous DNA damage and also promote cellular survival in response to exogenous DNA damage. Modulates the ubiquitination status of replication protein A (RPA) complex proteins in response to replication stress.</text>
</comment>
<evidence type="ECO:0000256" key="17">
    <source>
        <dbReference type="ARBA" id="ARBA00031481"/>
    </source>
</evidence>
<reference evidence="23" key="5">
    <citation type="submission" date="2025-09" db="UniProtKB">
        <authorList>
            <consortium name="Ensembl"/>
        </authorList>
    </citation>
    <scope>IDENTIFICATION</scope>
</reference>
<keyword evidence="20" id="KW-0175">Coiled coil</keyword>
<comment type="similarity">
    <text evidence="4">Belongs to the peptidase C78 family. ZUFSP subfamily.</text>
</comment>
<feature type="domain" description="C2H2-type" evidence="22">
    <location>
        <begin position="218"/>
        <end position="245"/>
    </location>
</feature>
<dbReference type="GO" id="GO:0008270">
    <property type="term" value="F:zinc ion binding"/>
    <property type="evidence" value="ECO:0007669"/>
    <property type="project" value="UniProtKB-KW"/>
</dbReference>
<dbReference type="SMART" id="SM00355">
    <property type="entry name" value="ZnF_C2H2"/>
    <property type="match status" value="4"/>
</dbReference>
<feature type="compositionally biased region" description="Polar residues" evidence="21">
    <location>
        <begin position="133"/>
        <end position="149"/>
    </location>
</feature>
<keyword evidence="8" id="KW-0963">Cytoplasm</keyword>
<sequence length="636" mass="72557">MFTCDICGQDGLSEPDMKIHILIAHDENECSCPFCSLDGINYDELMVHIDISHNETEPIHNGNLTGKDNYLHSSMWTNGMSQSKVENTLGHKESKVERVKETKSEEFPMSNSNSGFKKLERQSLPRKRESGRSVLSDTSCGHFSGTVQKQPEKDQHRKRSEKKGMYGSSEEFGKTDAPECPFCGLLGTSGDDLNEHVKIQHAKLMENPSKGCRKEAVYPCPICSLVFASCQILQEHVDLHLAENRPEEFLLADRQLAQKLQEEEERLRRLNEAKREQVEFQKLQMQYGLDNQGGYKQQAFQNMERAVERGQMNPAEYHRRRAAIMESLALGEDDGRTKTSGLIKALNEYYQRCGTEVRRVFLCAETNHYHASIGDKGWGCGYRNLQMLLSSFMKIEQFKHHLHDMMVIPSIPKLQSMIEETWKRGFDPQGAAHFKNKLQGTRAWIGATEIYSLLTFLRVKCRIIDFHRPTGPGGTHPQLFEWIKQYFSSGRDTGLTLHPRVIWTNKTPIYLQHQGHSRTIVGIEERNNGSLCLLIFDPGSHCEAMQKLLLHDMNAGHLKMIRRFIGSMKHKQYQIVAVDGFLSVEEKNVSNLGVEYPSNRWSVVRTLPSQASDLGLISGRVKCWESFLTPHPSVCL</sequence>
<feature type="coiled-coil region" evidence="20">
    <location>
        <begin position="253"/>
        <end position="280"/>
    </location>
</feature>
<dbReference type="GO" id="GO:0004843">
    <property type="term" value="F:cysteine-type deubiquitinase activity"/>
    <property type="evidence" value="ECO:0007669"/>
    <property type="project" value="UniProtKB-EC"/>
</dbReference>
<comment type="subcellular location">
    <subcellularLocation>
        <location evidence="3">Cytoplasm</location>
    </subcellularLocation>
    <subcellularLocation>
        <location evidence="2">Nucleus</location>
    </subcellularLocation>
</comment>
<keyword evidence="10" id="KW-0677">Repeat</keyword>
<keyword evidence="9" id="KW-0479">Metal-binding</keyword>
<dbReference type="STRING" id="7868.ENSCMIP00000016376"/>
<dbReference type="GO" id="GO:0071567">
    <property type="term" value="F:deUFMylase activity"/>
    <property type="evidence" value="ECO:0007669"/>
    <property type="project" value="UniProtKB-ARBA"/>
</dbReference>
<keyword evidence="12" id="KW-0378">Hydrolase</keyword>
<dbReference type="Gene3D" id="3.30.160.60">
    <property type="entry name" value="Classic Zinc Finger"/>
    <property type="match status" value="1"/>
</dbReference>
<dbReference type="InParanoid" id="A0A4W3HK13"/>
<evidence type="ECO:0000256" key="13">
    <source>
        <dbReference type="ARBA" id="ARBA00022833"/>
    </source>
</evidence>
<dbReference type="InterPro" id="IPR012462">
    <property type="entry name" value="UFSP1/2_DUB_cat"/>
</dbReference>
<dbReference type="InterPro" id="IPR013087">
    <property type="entry name" value="Znf_C2H2_type"/>
</dbReference>
<feature type="region of interest" description="Disordered" evidence="21">
    <location>
        <begin position="84"/>
        <end position="172"/>
    </location>
</feature>
<feature type="compositionally biased region" description="Basic and acidic residues" evidence="21">
    <location>
        <begin position="117"/>
        <end position="131"/>
    </location>
</feature>
<evidence type="ECO:0000313" key="24">
    <source>
        <dbReference type="Proteomes" id="UP000314986"/>
    </source>
</evidence>
<protein>
    <recommendedName>
        <fullName evidence="7">Zinc finger-containing ubiquitin peptidase 1</fullName>
        <ecNumber evidence="6">3.4.19.12</ecNumber>
    </recommendedName>
    <alternativeName>
        <fullName evidence="17">Lys-63-specific deubiquitinase ZUFSP</fullName>
    </alternativeName>
    <alternativeName>
        <fullName evidence="16">Zinc finger with UFM1-specific peptidase domain protein</fullName>
    </alternativeName>
</protein>
<dbReference type="Ensembl" id="ENSCMIT00000016706.1">
    <property type="protein sequence ID" value="ENSCMIP00000016376.1"/>
    <property type="gene ID" value="ENSCMIG00000007896.1"/>
</dbReference>
<keyword evidence="13" id="KW-0862">Zinc</keyword>
<dbReference type="PANTHER" id="PTHR48153:SF4">
    <property type="entry name" value="UBIQUITIN CARBOXYL-TERMINAL HYDROLASE MUG105"/>
    <property type="match status" value="1"/>
</dbReference>
<evidence type="ECO:0000256" key="15">
    <source>
        <dbReference type="ARBA" id="ARBA00023242"/>
    </source>
</evidence>
<dbReference type="AlphaFoldDB" id="A0A4W3HK13"/>
<evidence type="ECO:0000256" key="7">
    <source>
        <dbReference type="ARBA" id="ARBA00021993"/>
    </source>
</evidence>
<evidence type="ECO:0000256" key="10">
    <source>
        <dbReference type="ARBA" id="ARBA00022737"/>
    </source>
</evidence>
<evidence type="ECO:0000256" key="8">
    <source>
        <dbReference type="ARBA" id="ARBA00022490"/>
    </source>
</evidence>
<dbReference type="GeneTree" id="ENSGT00390000008232"/>
<evidence type="ECO:0000256" key="12">
    <source>
        <dbReference type="ARBA" id="ARBA00022801"/>
    </source>
</evidence>
<dbReference type="GO" id="GO:0005634">
    <property type="term" value="C:nucleus"/>
    <property type="evidence" value="ECO:0007669"/>
    <property type="project" value="UniProtKB-SubCell"/>
</dbReference>
<reference evidence="24" key="3">
    <citation type="journal article" date="2014" name="Nature">
        <title>Elephant shark genome provides unique insights into gnathostome evolution.</title>
        <authorList>
            <consortium name="International Elephant Shark Genome Sequencing Consortium"/>
            <person name="Venkatesh B."/>
            <person name="Lee A.P."/>
            <person name="Ravi V."/>
            <person name="Maurya A.K."/>
            <person name="Lian M.M."/>
            <person name="Swann J.B."/>
            <person name="Ohta Y."/>
            <person name="Flajnik M.F."/>
            <person name="Sutoh Y."/>
            <person name="Kasahara M."/>
            <person name="Hoon S."/>
            <person name="Gangu V."/>
            <person name="Roy S.W."/>
            <person name="Irimia M."/>
            <person name="Korzh V."/>
            <person name="Kondrychyn I."/>
            <person name="Lim Z.W."/>
            <person name="Tay B.H."/>
            <person name="Tohari S."/>
            <person name="Kong K.W."/>
            <person name="Ho S."/>
            <person name="Lorente-Galdos B."/>
            <person name="Quilez J."/>
            <person name="Marques-Bonet T."/>
            <person name="Raney B.J."/>
            <person name="Ingham P.W."/>
            <person name="Tay A."/>
            <person name="Hillier L.W."/>
            <person name="Minx P."/>
            <person name="Boehm T."/>
            <person name="Wilson R.K."/>
            <person name="Brenner S."/>
            <person name="Warren W.C."/>
        </authorList>
    </citation>
    <scope>NUCLEOTIDE SEQUENCE [LARGE SCALE GENOMIC DNA]</scope>
</reference>
<evidence type="ECO:0000256" key="16">
    <source>
        <dbReference type="ARBA" id="ARBA00029662"/>
    </source>
</evidence>
<comment type="subunit">
    <text evidence="5">Interacts with RPA1 and RPA2.</text>
</comment>
<evidence type="ECO:0000256" key="4">
    <source>
        <dbReference type="ARBA" id="ARBA00010469"/>
    </source>
</evidence>
<dbReference type="EC" id="3.4.19.12" evidence="6"/>
<proteinExistence type="inferred from homology"/>
<evidence type="ECO:0000256" key="9">
    <source>
        <dbReference type="ARBA" id="ARBA00022723"/>
    </source>
</evidence>